<evidence type="ECO:0008006" key="3">
    <source>
        <dbReference type="Google" id="ProtNLM"/>
    </source>
</evidence>
<accession>A0A075BEE8</accession>
<reference evidence="1 2" key="1">
    <citation type="journal article" date="2014" name="PLoS ONE">
        <title>Improving the Safety of Staphylococcus aureus Polyvalent Phages by Their Production on a Staphylococcus xylosus Strain.</title>
        <authorList>
            <person name="El Haddad L."/>
            <person name="Ben Abdallah N."/>
            <person name="Plante P.L."/>
            <person name="Dumaresq J."/>
            <person name="Katsarava R."/>
            <person name="Labrie S."/>
            <person name="Corbeil J."/>
            <person name="St-Gelais D."/>
            <person name="Moineau S."/>
        </authorList>
    </citation>
    <scope>NUCLEOTIDE SEQUENCE [LARGE SCALE GENOMIC DNA]</scope>
</reference>
<evidence type="ECO:0000313" key="2">
    <source>
        <dbReference type="Proteomes" id="UP000028568"/>
    </source>
</evidence>
<protein>
    <recommendedName>
        <fullName evidence="3">Phage protein</fullName>
    </recommendedName>
</protein>
<dbReference type="KEGG" id="vg:22276583"/>
<proteinExistence type="predicted"/>
<dbReference type="Proteomes" id="UP000028568">
    <property type="component" value="Segment"/>
</dbReference>
<dbReference type="EMBL" id="KC012913">
    <property type="protein sequence ID" value="AFX93437.1"/>
    <property type="molecule type" value="Genomic_DNA"/>
</dbReference>
<evidence type="ECO:0000313" key="1">
    <source>
        <dbReference type="EMBL" id="AFX93437.1"/>
    </source>
</evidence>
<name>A0A075BEE8_9CAUD</name>
<dbReference type="RefSeq" id="YP_009098320.1">
    <property type="nucleotide sequence ID" value="NC_025417.1"/>
</dbReference>
<dbReference type="GeneID" id="22276583"/>
<organism evidence="1 2">
    <name type="scientific">Staphylococcus phage Team1</name>
    <dbReference type="NCBI Taxonomy" id="1262512"/>
    <lineage>
        <taxon>Viruses</taxon>
        <taxon>Duplodnaviria</taxon>
        <taxon>Heunggongvirae</taxon>
        <taxon>Uroviricota</taxon>
        <taxon>Caudoviricetes</taxon>
        <taxon>Herelleviridae</taxon>
        <taxon>Twortvirinae</taxon>
        <taxon>Kayvirus</taxon>
        <taxon>Kayvirus G1</taxon>
    </lineage>
</organism>
<sequence>MLNEKLKNLEDTKVYMINSIASLLSASTGKSSKVFFDEGTIKIVSGETKAVEVIDNLVHPHSGRLPIKTTERIALGRLTDSLQFVISEIEVVKDQIIDEENEAYIDFVMEDWNWD</sequence>